<evidence type="ECO:0000313" key="2">
    <source>
        <dbReference type="Proteomes" id="UP000180246"/>
    </source>
</evidence>
<dbReference type="RefSeq" id="WP_071363506.1">
    <property type="nucleotide sequence ID" value="NZ_JRYB01000001.1"/>
</dbReference>
<dbReference type="EMBL" id="JRYB01000001">
    <property type="protein sequence ID" value="OIJ42990.1"/>
    <property type="molecule type" value="Genomic_DNA"/>
</dbReference>
<protein>
    <submittedName>
        <fullName evidence="1">Bacteriophage HK97-gp10, tail-component family protein</fullName>
    </submittedName>
</protein>
<name>A0A1S2NDW8_9BURK</name>
<dbReference type="Proteomes" id="UP000180246">
    <property type="component" value="Unassembled WGS sequence"/>
</dbReference>
<accession>A0A1S2NDW8</accession>
<gene>
    <name evidence="1" type="ORF">LO55_5018</name>
</gene>
<sequence>MIGFDASAFGAAMTATKNTITEAMGESTLRTVGFAGAEVFRDQVKQNSLKHKKTGMLFDNIIVKRLEEDSDGGRRQVYMITVRNGTASSPGAFYWRFVEFGHKFVPRNKKRSKTGRTIGWKAHRQAAELEYGTASAPAYPFMRPAYESKKQEAVDVMTRTLAEQIARNAR</sequence>
<comment type="caution">
    <text evidence="1">The sequence shown here is derived from an EMBL/GenBank/DDBJ whole genome shotgun (WGS) entry which is preliminary data.</text>
</comment>
<dbReference type="InterPro" id="IPR010064">
    <property type="entry name" value="HK97-gp10_tail"/>
</dbReference>
<organism evidence="1 2">
    <name type="scientific">Massilia timonae</name>
    <dbReference type="NCBI Taxonomy" id="47229"/>
    <lineage>
        <taxon>Bacteria</taxon>
        <taxon>Pseudomonadati</taxon>
        <taxon>Pseudomonadota</taxon>
        <taxon>Betaproteobacteria</taxon>
        <taxon>Burkholderiales</taxon>
        <taxon>Oxalobacteraceae</taxon>
        <taxon>Telluria group</taxon>
        <taxon>Massilia</taxon>
    </lineage>
</organism>
<proteinExistence type="predicted"/>
<evidence type="ECO:0000313" key="1">
    <source>
        <dbReference type="EMBL" id="OIJ42990.1"/>
    </source>
</evidence>
<dbReference type="AlphaFoldDB" id="A0A1S2NDW8"/>
<dbReference type="Pfam" id="PF04883">
    <property type="entry name" value="HK97-gp10_like"/>
    <property type="match status" value="1"/>
</dbReference>
<reference evidence="1 2" key="1">
    <citation type="submission" date="2014-10" db="EMBL/GenBank/DDBJ databases">
        <authorList>
            <person name="Seo M.-J."/>
            <person name="Seok Y.J."/>
            <person name="Cha I.-T."/>
        </authorList>
    </citation>
    <scope>NUCLEOTIDE SEQUENCE [LARGE SCALE GENOMIC DNA]</scope>
    <source>
        <strain evidence="1 2">NEU</strain>
    </source>
</reference>